<evidence type="ECO:0000313" key="4">
    <source>
        <dbReference type="Proteomes" id="UP000007076"/>
    </source>
</evidence>
<evidence type="ECO:0000313" key="3">
    <source>
        <dbReference type="EMBL" id="BAJ26468.1"/>
    </source>
</evidence>
<dbReference type="AlphaFoldDB" id="E4N5I7"/>
<evidence type="ECO:0000259" key="2">
    <source>
        <dbReference type="PROSITE" id="PS51175"/>
    </source>
</evidence>
<dbReference type="InterPro" id="IPR005084">
    <property type="entry name" value="CBM6"/>
</dbReference>
<reference evidence="3 4" key="1">
    <citation type="journal article" date="2010" name="DNA Res.">
        <title>Genome sequence of Kitasatospora setae NBRC 14216T: an evolutionary snapshot of the family Streptomycetaceae.</title>
        <authorList>
            <person name="Ichikawa N."/>
            <person name="Oguchi A."/>
            <person name="Ikeda H."/>
            <person name="Ishikawa J."/>
            <person name="Kitani S."/>
            <person name="Watanabe Y."/>
            <person name="Nakamura S."/>
            <person name="Katano Y."/>
            <person name="Kishi E."/>
            <person name="Sasagawa M."/>
            <person name="Ankai A."/>
            <person name="Fukui S."/>
            <person name="Hashimoto Y."/>
            <person name="Kamata S."/>
            <person name="Otoguro M."/>
            <person name="Tanikawa S."/>
            <person name="Nihira T."/>
            <person name="Horinouchi S."/>
            <person name="Ohnishi Y."/>
            <person name="Hayakawa M."/>
            <person name="Kuzuyama T."/>
            <person name="Arisawa A."/>
            <person name="Nomoto F."/>
            <person name="Miura H."/>
            <person name="Takahashi Y."/>
            <person name="Fujita N."/>
        </authorList>
    </citation>
    <scope>NUCLEOTIDE SEQUENCE [LARGE SCALE GENOMIC DNA]</scope>
    <source>
        <strain evidence="4">ATCC 33774 / DSM 43861 / JCM 3304 / KCC A-0304 / NBRC 14216 / KM-6054</strain>
    </source>
</reference>
<dbReference type="GO" id="GO:0005975">
    <property type="term" value="P:carbohydrate metabolic process"/>
    <property type="evidence" value="ECO:0007669"/>
    <property type="project" value="InterPro"/>
</dbReference>
<protein>
    <recommendedName>
        <fullName evidence="2">CBM6 domain-containing protein</fullName>
    </recommendedName>
</protein>
<dbReference type="HOGENOM" id="CLU_021578_0_0_11"/>
<dbReference type="Pfam" id="PF16990">
    <property type="entry name" value="CBM_35"/>
    <property type="match status" value="1"/>
</dbReference>
<evidence type="ECO:0000256" key="1">
    <source>
        <dbReference type="SAM" id="SignalP"/>
    </source>
</evidence>
<feature type="chain" id="PRO_5038572626" description="CBM6 domain-containing protein" evidence="1">
    <location>
        <begin position="37"/>
        <end position="793"/>
    </location>
</feature>
<gene>
    <name evidence="3" type="ordered locus">KSE_06270</name>
</gene>
<feature type="signal peptide" evidence="1">
    <location>
        <begin position="1"/>
        <end position="36"/>
    </location>
</feature>
<dbReference type="EMBL" id="AP010968">
    <property type="protein sequence ID" value="BAJ26468.1"/>
    <property type="molecule type" value="Genomic_DNA"/>
</dbReference>
<organism evidence="3 4">
    <name type="scientific">Kitasatospora setae (strain ATCC 33774 / DSM 43861 / JCM 3304 / KCC A-0304 / NBRC 14216 / KM-6054)</name>
    <name type="common">Streptomyces setae</name>
    <dbReference type="NCBI Taxonomy" id="452652"/>
    <lineage>
        <taxon>Bacteria</taxon>
        <taxon>Bacillati</taxon>
        <taxon>Actinomycetota</taxon>
        <taxon>Actinomycetes</taxon>
        <taxon>Kitasatosporales</taxon>
        <taxon>Streptomycetaceae</taxon>
        <taxon>Kitasatospora</taxon>
    </lineage>
</organism>
<dbReference type="GO" id="GO:0030246">
    <property type="term" value="F:carbohydrate binding"/>
    <property type="evidence" value="ECO:0007669"/>
    <property type="project" value="InterPro"/>
</dbReference>
<dbReference type="InterPro" id="IPR008928">
    <property type="entry name" value="6-hairpin_glycosidase_sf"/>
</dbReference>
<keyword evidence="1" id="KW-0732">Signal</keyword>
<dbReference type="SUPFAM" id="SSF48208">
    <property type="entry name" value="Six-hairpin glycosidases"/>
    <property type="match status" value="1"/>
</dbReference>
<dbReference type="eggNOG" id="COG3408">
    <property type="taxonomic scope" value="Bacteria"/>
</dbReference>
<dbReference type="STRING" id="452652.KSE_06270"/>
<dbReference type="Gene3D" id="1.50.10.10">
    <property type="match status" value="1"/>
</dbReference>
<sequence length="793" mass="83812">MRPARPARTARSGRPARTTLLAALSTAAVLAPLTVAVPTADASAALPKLTNAGFEQGSAAWHFTDGTGVATNNPHSGSKLVYLDDGTGKKVWQTVSARKGGSYDVSAWIATGWTGGRFTVRVNGAVAGGVDLPYRAAYARYTVPRIAAKAGDRIEIAFESGDGWINADDVSLALSGPAVTDPGFEQGGGGWQFTDGTGVATNNPHSGSKLVYLDDGAGPKVSQTLTANGPGTYSFSAWIATGGPGGTFTVRVNGTAAGTVALPAAPKYARYTVPRVALKAGDRVEIAFASAAGAGWVNVDDVMVSPLPATRPKVASSDPKIAELFAWAADKAGSWAQLPGATGPVNADERQTGGTGSTTYEASYWAGYAHRSAFYGRDTAHQVDGAAVLGLDAENRDMLGAFAATATEEHAYYPVWALNFDDRTNLSIDYRSPSVFVREVPSTFELVEKADKAYRWSGDASYVNDPALWAYYQHATNEFIALHDSAKPNGVAEGTGKGIFSGAASYDESGDDRFAEAGDSIGSQYQALLAVADLAAGRGDSALAARYRQRAADLKTYFNTTWSGTGTGADMVRGYSTSGTPITGWGRENSWFMPLKKIVDAGPRNDAYLDYIDEQSQGDERPSNIEAYTYLPDTFFAYNRNDTAWKWMQYVYDRRDERHIVTKQGPNGDYPEVSFTLLSQTVQGLLGVDPDAPAHTLATASHLPTGTDWLGIDDLAVGRNTFALRHDGATASTLTNKTGADTYTWEARIPGTHATLTVDGTPRPAATKTVDGTVYSYVTVPVAPGATATVRAS</sequence>
<proteinExistence type="predicted"/>
<dbReference type="InterPro" id="IPR012341">
    <property type="entry name" value="6hp_glycosidase-like_sf"/>
</dbReference>
<dbReference type="SUPFAM" id="SSF49785">
    <property type="entry name" value="Galactose-binding domain-like"/>
    <property type="match status" value="2"/>
</dbReference>
<dbReference type="Proteomes" id="UP000007076">
    <property type="component" value="Chromosome"/>
</dbReference>
<accession>E4N5I7</accession>
<dbReference type="PATRIC" id="fig|452652.3.peg.618"/>
<dbReference type="PROSITE" id="PS51175">
    <property type="entry name" value="CBM6"/>
    <property type="match status" value="1"/>
</dbReference>
<dbReference type="Gene3D" id="2.60.120.260">
    <property type="entry name" value="Galactose-binding domain-like"/>
    <property type="match status" value="2"/>
</dbReference>
<dbReference type="InterPro" id="IPR008979">
    <property type="entry name" value="Galactose-bd-like_sf"/>
</dbReference>
<dbReference type="RefSeq" id="WP_014133787.1">
    <property type="nucleotide sequence ID" value="NC_016109.1"/>
</dbReference>
<keyword evidence="4" id="KW-1185">Reference proteome</keyword>
<feature type="domain" description="CBM6" evidence="2">
    <location>
        <begin position="163"/>
        <end position="305"/>
    </location>
</feature>
<dbReference type="KEGG" id="ksk:KSE_06270"/>
<name>E4N5I7_KITSK</name>